<dbReference type="InterPro" id="IPR036179">
    <property type="entry name" value="Ig-like_dom_sf"/>
</dbReference>
<evidence type="ECO:0000256" key="2">
    <source>
        <dbReference type="ARBA" id="ARBA00022692"/>
    </source>
</evidence>
<feature type="transmembrane region" description="Helical" evidence="7">
    <location>
        <begin position="339"/>
        <end position="361"/>
    </location>
</feature>
<dbReference type="GO" id="GO:0001817">
    <property type="term" value="P:regulation of cytokine production"/>
    <property type="evidence" value="ECO:0007669"/>
    <property type="project" value="TreeGrafter"/>
</dbReference>
<comment type="caution">
    <text evidence="9">The sequence shown here is derived from an EMBL/GenBank/DDBJ whole genome shotgun (WGS) entry which is preliminary data.</text>
</comment>
<gene>
    <name evidence="9" type="primary">BTN1A1</name>
    <name evidence="9" type="ORF">AOXY_G31777</name>
</gene>
<dbReference type="Pfam" id="PF07686">
    <property type="entry name" value="V-set"/>
    <property type="match status" value="1"/>
</dbReference>
<evidence type="ECO:0000256" key="5">
    <source>
        <dbReference type="ARBA" id="ARBA00023157"/>
    </source>
</evidence>
<dbReference type="PANTHER" id="PTHR24100">
    <property type="entry name" value="BUTYROPHILIN"/>
    <property type="match status" value="1"/>
</dbReference>
<dbReference type="InterPro" id="IPR013106">
    <property type="entry name" value="Ig_V-set"/>
</dbReference>
<dbReference type="FunFam" id="2.60.40.10:FF:000088">
    <property type="entry name" value="Butyrophilin subfamily 1 member A1"/>
    <property type="match status" value="1"/>
</dbReference>
<evidence type="ECO:0000256" key="4">
    <source>
        <dbReference type="ARBA" id="ARBA00023136"/>
    </source>
</evidence>
<name>A0AAD8CI73_ACIOX</name>
<dbReference type="FunFam" id="2.60.40.10:FF:000183">
    <property type="entry name" value="Myelin-oligodendrocyte glycoprotein"/>
    <property type="match status" value="1"/>
</dbReference>
<organism evidence="9 10">
    <name type="scientific">Acipenser oxyrinchus oxyrinchus</name>
    <dbReference type="NCBI Taxonomy" id="40147"/>
    <lineage>
        <taxon>Eukaryota</taxon>
        <taxon>Metazoa</taxon>
        <taxon>Chordata</taxon>
        <taxon>Craniata</taxon>
        <taxon>Vertebrata</taxon>
        <taxon>Euteleostomi</taxon>
        <taxon>Actinopterygii</taxon>
        <taxon>Chondrostei</taxon>
        <taxon>Acipenseriformes</taxon>
        <taxon>Acipenseridae</taxon>
        <taxon>Acipenser</taxon>
    </lineage>
</organism>
<dbReference type="Gene3D" id="2.60.40.10">
    <property type="entry name" value="Immunoglobulins"/>
    <property type="match status" value="2"/>
</dbReference>
<dbReference type="GO" id="GO:0009897">
    <property type="term" value="C:external side of plasma membrane"/>
    <property type="evidence" value="ECO:0007669"/>
    <property type="project" value="TreeGrafter"/>
</dbReference>
<evidence type="ECO:0000256" key="3">
    <source>
        <dbReference type="ARBA" id="ARBA00022989"/>
    </source>
</evidence>
<dbReference type="EMBL" id="JAGXEW010000049">
    <property type="protein sequence ID" value="KAK1151949.1"/>
    <property type="molecule type" value="Genomic_DNA"/>
</dbReference>
<keyword evidence="4 7" id="KW-0472">Membrane</keyword>
<dbReference type="InterPro" id="IPR007110">
    <property type="entry name" value="Ig-like_dom"/>
</dbReference>
<dbReference type="PROSITE" id="PS50835">
    <property type="entry name" value="IG_LIKE"/>
    <property type="match status" value="2"/>
</dbReference>
<accession>A0AAD8CI73</accession>
<feature type="domain" description="Ig-like" evidence="8">
    <location>
        <begin position="236"/>
        <end position="323"/>
    </location>
</feature>
<reference evidence="9" key="1">
    <citation type="submission" date="2022-02" db="EMBL/GenBank/DDBJ databases">
        <title>Atlantic sturgeon de novo genome assembly.</title>
        <authorList>
            <person name="Stock M."/>
            <person name="Klopp C."/>
            <person name="Guiguen Y."/>
            <person name="Cabau C."/>
            <person name="Parinello H."/>
            <person name="Santidrian Yebra-Pimentel E."/>
            <person name="Kuhl H."/>
            <person name="Dirks R.P."/>
            <person name="Guessner J."/>
            <person name="Wuertz S."/>
            <person name="Du K."/>
            <person name="Schartl M."/>
        </authorList>
    </citation>
    <scope>NUCLEOTIDE SEQUENCE</scope>
    <source>
        <strain evidence="9">STURGEONOMICS-FGT-2020</strain>
        <tissue evidence="9">Whole blood</tissue>
    </source>
</reference>
<keyword evidence="6" id="KW-0393">Immunoglobulin domain</keyword>
<comment type="subcellular location">
    <subcellularLocation>
        <location evidence="1">Membrane</location>
    </subcellularLocation>
</comment>
<keyword evidence="10" id="KW-1185">Reference proteome</keyword>
<dbReference type="InterPro" id="IPR003599">
    <property type="entry name" value="Ig_sub"/>
</dbReference>
<dbReference type="InterPro" id="IPR050504">
    <property type="entry name" value="IgSF_BTN/MOG"/>
</dbReference>
<dbReference type="InterPro" id="IPR013783">
    <property type="entry name" value="Ig-like_fold"/>
</dbReference>
<dbReference type="GO" id="GO:0050852">
    <property type="term" value="P:T cell receptor signaling pathway"/>
    <property type="evidence" value="ECO:0007669"/>
    <property type="project" value="TreeGrafter"/>
</dbReference>
<dbReference type="SUPFAM" id="SSF48726">
    <property type="entry name" value="Immunoglobulin"/>
    <property type="match status" value="2"/>
</dbReference>
<evidence type="ECO:0000313" key="10">
    <source>
        <dbReference type="Proteomes" id="UP001230051"/>
    </source>
</evidence>
<dbReference type="Proteomes" id="UP001230051">
    <property type="component" value="Unassembled WGS sequence"/>
</dbReference>
<dbReference type="SMART" id="SM00409">
    <property type="entry name" value="IG"/>
    <property type="match status" value="2"/>
</dbReference>
<proteinExistence type="predicted"/>
<keyword evidence="3 7" id="KW-1133">Transmembrane helix</keyword>
<sequence length="426" mass="46961">MLEQPVSIGRMLEQPAPIGRMLERGAPIGRQSRQARVPPLRLAVNVGTLCSNIAPKIESRRARGCQGGCTVCSLSDSLSQRHLKTITRDGMRGTECLMRSEGILLLLLQVYSAYADDFKVEVPVEPMSAHVGSSILLPCRISTGVSAVGMEVRWVKNGNEAVHVYVSGADLEGQQSPGFKGRTHLDKEALGAGNVSLQLNDVRVSDEGSYQCLVVSKSWFTDATMKLKVSAMGSSPRFTVAGRQDSDVTLQCDSEGWFPKPELQWRNVKGTDLTGRAVLTEKPGADGLFTLQSALQISEQEADEITCLIRHGEERRVLETRVHIGGEFFTLVAPSWKGLSVFFIVCLVLFALCISVAVYYYRKREATKEIQRQNLLAGKNYLTALFSSVSVVFLIEWKQIQSESGNLFVFIKPISHLLFVYEGISQ</sequence>
<evidence type="ECO:0000256" key="7">
    <source>
        <dbReference type="SAM" id="Phobius"/>
    </source>
</evidence>
<evidence type="ECO:0000256" key="1">
    <source>
        <dbReference type="ARBA" id="ARBA00004370"/>
    </source>
</evidence>
<keyword evidence="2 7" id="KW-0812">Transmembrane</keyword>
<dbReference type="Pfam" id="PF22705">
    <property type="entry name" value="C2-set_3"/>
    <property type="match status" value="1"/>
</dbReference>
<dbReference type="InterPro" id="IPR053896">
    <property type="entry name" value="BTN3A2-like_Ig-C"/>
</dbReference>
<keyword evidence="5" id="KW-1015">Disulfide bond</keyword>
<evidence type="ECO:0000313" key="9">
    <source>
        <dbReference type="EMBL" id="KAK1151949.1"/>
    </source>
</evidence>
<evidence type="ECO:0000259" key="8">
    <source>
        <dbReference type="PROSITE" id="PS50835"/>
    </source>
</evidence>
<feature type="domain" description="Ig-like" evidence="8">
    <location>
        <begin position="132"/>
        <end position="230"/>
    </location>
</feature>
<dbReference type="AlphaFoldDB" id="A0AAD8CI73"/>
<dbReference type="SMART" id="SM00406">
    <property type="entry name" value="IGv"/>
    <property type="match status" value="1"/>
</dbReference>
<evidence type="ECO:0000256" key="6">
    <source>
        <dbReference type="ARBA" id="ARBA00023319"/>
    </source>
</evidence>
<protein>
    <submittedName>
        <fullName evidence="9">Butyrophilin subfamily 1 member A1-like isoform X1</fullName>
    </submittedName>
</protein>
<dbReference type="GO" id="GO:0005102">
    <property type="term" value="F:signaling receptor binding"/>
    <property type="evidence" value="ECO:0007669"/>
    <property type="project" value="TreeGrafter"/>
</dbReference>